<proteinExistence type="inferred from homology"/>
<dbReference type="PANTHER" id="PTHR43095:SF2">
    <property type="entry name" value="GLUCONOKINASE"/>
    <property type="match status" value="1"/>
</dbReference>
<feature type="domain" description="Carbohydrate kinase FGGY N-terminal" evidence="5">
    <location>
        <begin position="5"/>
        <end position="206"/>
    </location>
</feature>
<dbReference type="Gene3D" id="3.30.420.40">
    <property type="match status" value="2"/>
</dbReference>
<dbReference type="InterPro" id="IPR043129">
    <property type="entry name" value="ATPase_NBD"/>
</dbReference>
<dbReference type="InterPro" id="IPR000577">
    <property type="entry name" value="Carb_kinase_FGGY"/>
</dbReference>
<dbReference type="Pfam" id="PF02782">
    <property type="entry name" value="FGGY_C"/>
    <property type="match status" value="1"/>
</dbReference>
<keyword evidence="2 4" id="KW-0808">Transferase</keyword>
<reference evidence="7 8" key="1">
    <citation type="submission" date="2022-01" db="EMBL/GenBank/DDBJ databases">
        <title>Flavihumibacter sp. nov., isolated from sediment of a river.</title>
        <authorList>
            <person name="Liu H."/>
        </authorList>
    </citation>
    <scope>NUCLEOTIDE SEQUENCE [LARGE SCALE GENOMIC DNA]</scope>
    <source>
        <strain evidence="7 8">RY-1</strain>
    </source>
</reference>
<dbReference type="PANTHER" id="PTHR43095">
    <property type="entry name" value="SUGAR KINASE"/>
    <property type="match status" value="1"/>
</dbReference>
<dbReference type="Pfam" id="PF00370">
    <property type="entry name" value="FGGY_N"/>
    <property type="match status" value="1"/>
</dbReference>
<comment type="caution">
    <text evidence="7">The sequence shown here is derived from an EMBL/GenBank/DDBJ whole genome shotgun (WGS) entry which is preliminary data.</text>
</comment>
<evidence type="ECO:0000313" key="7">
    <source>
        <dbReference type="EMBL" id="MCF1713515.1"/>
    </source>
</evidence>
<comment type="similarity">
    <text evidence="1 4">Belongs to the FGGY kinase family.</text>
</comment>
<dbReference type="RefSeq" id="WP_234864045.1">
    <property type="nucleotide sequence ID" value="NZ_JAKEVY010000001.1"/>
</dbReference>
<evidence type="ECO:0000256" key="1">
    <source>
        <dbReference type="ARBA" id="ARBA00009156"/>
    </source>
</evidence>
<dbReference type="PROSITE" id="PS00445">
    <property type="entry name" value="FGGY_KINASES_2"/>
    <property type="match status" value="1"/>
</dbReference>
<dbReference type="Proteomes" id="UP001200145">
    <property type="component" value="Unassembled WGS sequence"/>
</dbReference>
<sequence length="481" mass="53569">MPLFAGLDLGTTHTKLVVLDEKGNLLHQAKSSYTKGTTTELDPQEIRDLAEKLLLDAFSVIGKRDTVIYLSLSAAMHSLMLVDEKANPLTPLSTWADTSSLLLVNQYKQDPRVRKLVSETGTPFHPMTPLAKLWQLRLSNPALLDMAFKCVGIKEYIWHHFTGFWETDCSTAAATGMYDPLRADWHPLALEFTGVKKEQLPVVQAVEWMRKENRFQMERLQLLPVLGGSDGCLAQIGSKAMQPGTASLTIGTSGAIRVVQSAFKADPDSGLFSYQLDATHFVCGGPTNNGGIVLQWWEEEIMGKSAPLGMLLDSFEQEAASVMPGCEGLVCLPYFGGERAPVWDAGASGIFAGVRFQHRQAHFKRALVEGICFIFRQLLERIEQVYGPVHRIVASGGFTRSRWWVQVMSDVLERTIEVGEEDADASTLGAIAIAMKAAGYLNEWTELEAHLPFGYNSIYPNDMNRTIYRNQYQEFLRLCHF</sequence>
<organism evidence="7 8">
    <name type="scientific">Flavihumibacter fluminis</name>
    <dbReference type="NCBI Taxonomy" id="2909236"/>
    <lineage>
        <taxon>Bacteria</taxon>
        <taxon>Pseudomonadati</taxon>
        <taxon>Bacteroidota</taxon>
        <taxon>Chitinophagia</taxon>
        <taxon>Chitinophagales</taxon>
        <taxon>Chitinophagaceae</taxon>
        <taxon>Flavihumibacter</taxon>
    </lineage>
</organism>
<protein>
    <submittedName>
        <fullName evidence="7">Gluconokinase</fullName>
    </submittedName>
</protein>
<dbReference type="InterPro" id="IPR018483">
    <property type="entry name" value="Carb_kinase_FGGY_CS"/>
</dbReference>
<evidence type="ECO:0000259" key="5">
    <source>
        <dbReference type="Pfam" id="PF00370"/>
    </source>
</evidence>
<accession>A0ABS9BDY2</accession>
<gene>
    <name evidence="7" type="ORF">L0U88_02590</name>
</gene>
<dbReference type="PIRSF" id="PIRSF000538">
    <property type="entry name" value="GlpK"/>
    <property type="match status" value="1"/>
</dbReference>
<evidence type="ECO:0000256" key="4">
    <source>
        <dbReference type="RuleBase" id="RU003733"/>
    </source>
</evidence>
<dbReference type="InterPro" id="IPR018484">
    <property type="entry name" value="FGGY_N"/>
</dbReference>
<dbReference type="EMBL" id="JAKEVY010000001">
    <property type="protein sequence ID" value="MCF1713515.1"/>
    <property type="molecule type" value="Genomic_DNA"/>
</dbReference>
<name>A0ABS9BDY2_9BACT</name>
<keyword evidence="3 4" id="KW-0418">Kinase</keyword>
<evidence type="ECO:0000256" key="2">
    <source>
        <dbReference type="ARBA" id="ARBA00022679"/>
    </source>
</evidence>
<feature type="domain" description="Carbohydrate kinase FGGY C-terminal" evidence="6">
    <location>
        <begin position="247"/>
        <end position="438"/>
    </location>
</feature>
<evidence type="ECO:0000259" key="6">
    <source>
        <dbReference type="Pfam" id="PF02782"/>
    </source>
</evidence>
<dbReference type="InterPro" id="IPR050406">
    <property type="entry name" value="FGGY_Carb_Kinase"/>
</dbReference>
<dbReference type="InterPro" id="IPR018485">
    <property type="entry name" value="FGGY_C"/>
</dbReference>
<keyword evidence="8" id="KW-1185">Reference proteome</keyword>
<dbReference type="SUPFAM" id="SSF53067">
    <property type="entry name" value="Actin-like ATPase domain"/>
    <property type="match status" value="2"/>
</dbReference>
<evidence type="ECO:0000313" key="8">
    <source>
        <dbReference type="Proteomes" id="UP001200145"/>
    </source>
</evidence>
<dbReference type="CDD" id="cd07770">
    <property type="entry name" value="ASKHA_NBD_FGGY_GntK"/>
    <property type="match status" value="1"/>
</dbReference>
<evidence type="ECO:0000256" key="3">
    <source>
        <dbReference type="ARBA" id="ARBA00022777"/>
    </source>
</evidence>